<protein>
    <recommendedName>
        <fullName evidence="2">Secreted protein CSS2 C-terminal domain-containing protein</fullName>
    </recommendedName>
</protein>
<dbReference type="RefSeq" id="XP_070883309.1">
    <property type="nucleotide sequence ID" value="XM_071033531.1"/>
</dbReference>
<reference evidence="3 4" key="1">
    <citation type="submission" date="2024-07" db="EMBL/GenBank/DDBJ databases">
        <title>Section-level genome sequencing and comparative genomics of Aspergillus sections Usti and Cavernicolus.</title>
        <authorList>
            <consortium name="Lawrence Berkeley National Laboratory"/>
            <person name="Nybo J.L."/>
            <person name="Vesth T.C."/>
            <person name="Theobald S."/>
            <person name="Frisvad J.C."/>
            <person name="Larsen T.O."/>
            <person name="Kjaerboelling I."/>
            <person name="Rothschild-Mancinelli K."/>
            <person name="Lyhne E.K."/>
            <person name="Kogle M.E."/>
            <person name="Barry K."/>
            <person name="Clum A."/>
            <person name="Na H."/>
            <person name="Ledsgaard L."/>
            <person name="Lin J."/>
            <person name="Lipzen A."/>
            <person name="Kuo A."/>
            <person name="Riley R."/>
            <person name="Mondo S."/>
            <person name="Labutti K."/>
            <person name="Haridas S."/>
            <person name="Pangalinan J."/>
            <person name="Salamov A.A."/>
            <person name="Simmons B.A."/>
            <person name="Magnuson J.K."/>
            <person name="Chen J."/>
            <person name="Drula E."/>
            <person name="Henrissat B."/>
            <person name="Wiebenga A."/>
            <person name="Lubbers R.J."/>
            <person name="Gomes A.C."/>
            <person name="Macurrencykelacurrency M.R."/>
            <person name="Stajich J."/>
            <person name="Grigoriev I.V."/>
            <person name="Mortensen U.H."/>
            <person name="De Vries R.P."/>
            <person name="Baker S.E."/>
            <person name="Andersen M.R."/>
        </authorList>
    </citation>
    <scope>NUCLEOTIDE SEQUENCE [LARGE SCALE GENOMIC DNA]</scope>
    <source>
        <strain evidence="3 4">CBS 449.75</strain>
    </source>
</reference>
<dbReference type="GeneID" id="98148603"/>
<evidence type="ECO:0000259" key="2">
    <source>
        <dbReference type="Pfam" id="PF20521"/>
    </source>
</evidence>
<organism evidence="3 4">
    <name type="scientific">Aspergillus lucknowensis</name>
    <dbReference type="NCBI Taxonomy" id="176173"/>
    <lineage>
        <taxon>Eukaryota</taxon>
        <taxon>Fungi</taxon>
        <taxon>Dikarya</taxon>
        <taxon>Ascomycota</taxon>
        <taxon>Pezizomycotina</taxon>
        <taxon>Eurotiomycetes</taxon>
        <taxon>Eurotiomycetidae</taxon>
        <taxon>Eurotiales</taxon>
        <taxon>Aspergillaceae</taxon>
        <taxon>Aspergillus</taxon>
        <taxon>Aspergillus subgen. Nidulantes</taxon>
    </lineage>
</organism>
<dbReference type="EMBL" id="JBFXLQ010000041">
    <property type="protein sequence ID" value="KAL2864330.1"/>
    <property type="molecule type" value="Genomic_DNA"/>
</dbReference>
<proteinExistence type="predicted"/>
<keyword evidence="1" id="KW-0732">Signal</keyword>
<keyword evidence="4" id="KW-1185">Reference proteome</keyword>
<evidence type="ECO:0000256" key="1">
    <source>
        <dbReference type="SAM" id="SignalP"/>
    </source>
</evidence>
<evidence type="ECO:0000313" key="4">
    <source>
        <dbReference type="Proteomes" id="UP001610432"/>
    </source>
</evidence>
<feature type="domain" description="Secreted protein CSS2 C-terminal" evidence="2">
    <location>
        <begin position="58"/>
        <end position="171"/>
    </location>
</feature>
<evidence type="ECO:0000313" key="3">
    <source>
        <dbReference type="EMBL" id="KAL2864330.1"/>
    </source>
</evidence>
<dbReference type="Proteomes" id="UP001610432">
    <property type="component" value="Unassembled WGS sequence"/>
</dbReference>
<comment type="caution">
    <text evidence="3">The sequence shown here is derived from an EMBL/GenBank/DDBJ whole genome shotgun (WGS) entry which is preliminary data.</text>
</comment>
<name>A0ABR4LIJ8_9EURO</name>
<dbReference type="Pfam" id="PF20521">
    <property type="entry name" value="DUF6736"/>
    <property type="match status" value="1"/>
</dbReference>
<sequence>MVHLKTLFLTLCVISPVYSLAINARNNIFNNSNLSVSQPNNDNSTDDPVNPLTALKVCTSNASGECTIVNDAAAFSWKLASLIESQSILHRCNLITSFVEGNNFAYSYYATGPHCDTTAEEEILAGALNKYLKAVADYRIYGTTCLRLDHGGAWRGWLMVGKPTRFDYGAYCGPDLHLADCSSGGNNDI</sequence>
<gene>
    <name evidence="3" type="ORF">BJX67DRAFT_383804</name>
</gene>
<feature type="signal peptide" evidence="1">
    <location>
        <begin position="1"/>
        <end position="19"/>
    </location>
</feature>
<accession>A0ABR4LIJ8</accession>
<dbReference type="InterPro" id="IPR046624">
    <property type="entry name" value="CSS2_C"/>
</dbReference>
<feature type="chain" id="PRO_5046067730" description="Secreted protein CSS2 C-terminal domain-containing protein" evidence="1">
    <location>
        <begin position="20"/>
        <end position="189"/>
    </location>
</feature>